<evidence type="ECO:0000313" key="9">
    <source>
        <dbReference type="EMBL" id="KAK4523872.1"/>
    </source>
</evidence>
<dbReference type="GO" id="GO:0070006">
    <property type="term" value="F:metalloaminopeptidase activity"/>
    <property type="evidence" value="ECO:0007669"/>
    <property type="project" value="UniProtKB-UniRule"/>
</dbReference>
<feature type="binding site" evidence="5">
    <location>
        <position position="346"/>
    </location>
    <ligand>
        <name>a divalent metal cation</name>
        <dbReference type="ChEBI" id="CHEBI:60240"/>
        <label>1</label>
    </ligand>
</feature>
<feature type="binding site" evidence="5">
    <location>
        <position position="346"/>
    </location>
    <ligand>
        <name>a divalent metal cation</name>
        <dbReference type="ChEBI" id="CHEBI:60240"/>
        <label>2</label>
        <note>catalytic</note>
    </ligand>
</feature>
<sequence length="380" mass="42764">MRSPCLSFLTISTYSCSFLSDNSVGHHSRMSRSVTFQTSFLHSASCLSRKQRQLSKLFLKAVGKGFGTPKKLSFPYTGRLRPGQKSPPRKVPASIPRPDYAKTGLPPLNSRAPWDIEVHSEEDLEMMRISCRVAREVLDCAAQHIRPGITTDEIDEVVHQETLKREAYPSPLNYYNYPKSCCTSVNEVICHGIPDSTVLKDGDIINVDVTCFVNGFHGDCSATFLVGNVDEEGKRLVRTTYECLYKAIKICKPGVSYNKIGEVIEDYATKQGFTVVRNFCGHGIGRIFHTSPNVLHHRNNEKNGVMQVGHIFTIEPMINEGTFKSITWPDRWTAATADGKRSAQFEHTIAITDSGVEVLTRRIESSPRYFWERESDTLEF</sequence>
<evidence type="ECO:0000313" key="10">
    <source>
        <dbReference type="Proteomes" id="UP001300502"/>
    </source>
</evidence>
<organism evidence="9 10">
    <name type="scientific">Galdieria yellowstonensis</name>
    <dbReference type="NCBI Taxonomy" id="3028027"/>
    <lineage>
        <taxon>Eukaryota</taxon>
        <taxon>Rhodophyta</taxon>
        <taxon>Bangiophyceae</taxon>
        <taxon>Galdieriales</taxon>
        <taxon>Galdieriaceae</taxon>
        <taxon>Galdieria</taxon>
    </lineage>
</organism>
<keyword evidence="10" id="KW-1185">Reference proteome</keyword>
<comment type="catalytic activity">
    <reaction evidence="5 6">
        <text>Release of N-terminal amino acids, preferentially methionine, from peptides and arylamides.</text>
        <dbReference type="EC" id="3.4.11.18"/>
    </reaction>
</comment>
<dbReference type="InterPro" id="IPR036005">
    <property type="entry name" value="Creatinase/aminopeptidase-like"/>
</dbReference>
<dbReference type="Pfam" id="PF00557">
    <property type="entry name" value="Peptidase_M24"/>
    <property type="match status" value="1"/>
</dbReference>
<dbReference type="PRINTS" id="PR00599">
    <property type="entry name" value="MAPEPTIDASE"/>
</dbReference>
<keyword evidence="3 5" id="KW-0479">Metal-binding</keyword>
<dbReference type="Proteomes" id="UP001300502">
    <property type="component" value="Unassembled WGS sequence"/>
</dbReference>
<feature type="binding site" evidence="5">
    <location>
        <position position="289"/>
    </location>
    <ligand>
        <name>substrate</name>
    </ligand>
</feature>
<evidence type="ECO:0000256" key="7">
    <source>
        <dbReference type="SAM" id="MobiDB-lite"/>
    </source>
</evidence>
<keyword evidence="4 5" id="KW-0378">Hydrolase</keyword>
<comment type="caution">
    <text evidence="9">The sequence shown here is derived from an EMBL/GenBank/DDBJ whole genome shotgun (WGS) entry which is preliminary data.</text>
</comment>
<feature type="domain" description="Peptidase M24" evidence="8">
    <location>
        <begin position="125"/>
        <end position="353"/>
    </location>
</feature>
<accession>A0AAV9I904</accession>
<dbReference type="HAMAP" id="MF_01974">
    <property type="entry name" value="MetAP_1"/>
    <property type="match status" value="1"/>
</dbReference>
<dbReference type="InterPro" id="IPR001714">
    <property type="entry name" value="Pept_M24_MAP"/>
</dbReference>
<dbReference type="PROSITE" id="PS51257">
    <property type="entry name" value="PROKAR_LIPOPROTEIN"/>
    <property type="match status" value="1"/>
</dbReference>
<protein>
    <recommendedName>
        <fullName evidence="6">Methionine aminopeptidase</fullName>
        <ecNumber evidence="6">3.4.11.18</ecNumber>
    </recommendedName>
</protein>
<evidence type="ECO:0000256" key="4">
    <source>
        <dbReference type="ARBA" id="ARBA00022801"/>
    </source>
</evidence>
<dbReference type="EC" id="3.4.11.18" evidence="6"/>
<dbReference type="GO" id="GO:0004239">
    <property type="term" value="F:initiator methionyl aminopeptidase activity"/>
    <property type="evidence" value="ECO:0007669"/>
    <property type="project" value="UniProtKB-UniRule"/>
</dbReference>
<dbReference type="InterPro" id="IPR000994">
    <property type="entry name" value="Pept_M24"/>
</dbReference>
<dbReference type="CDD" id="cd01086">
    <property type="entry name" value="MetAP1"/>
    <property type="match status" value="1"/>
</dbReference>
<dbReference type="NCBIfam" id="TIGR00500">
    <property type="entry name" value="met_pdase_I"/>
    <property type="match status" value="1"/>
</dbReference>
<feature type="region of interest" description="Disordered" evidence="7">
    <location>
        <begin position="77"/>
        <end position="102"/>
    </location>
</feature>
<comment type="function">
    <text evidence="6">Cotranslationally removes the N-terminal methionine from nascent proteins. The N-terminal methionine is often cleaved when the second residue in the primary sequence is small and uncharged (Met-Ala-, Cys, Gly, Pro, Ser, Thr, or Val).</text>
</comment>
<keyword evidence="2 5" id="KW-0645">Protease</keyword>
<dbReference type="PROSITE" id="PS00680">
    <property type="entry name" value="MAP_1"/>
    <property type="match status" value="1"/>
</dbReference>
<feature type="binding site" evidence="5">
    <location>
        <position position="219"/>
    </location>
    <ligand>
        <name>a divalent metal cation</name>
        <dbReference type="ChEBI" id="CHEBI:60240"/>
        <label>1</label>
    </ligand>
</feature>
<name>A0AAV9I904_9RHOD</name>
<dbReference type="GO" id="GO:0006508">
    <property type="term" value="P:proteolysis"/>
    <property type="evidence" value="ECO:0007669"/>
    <property type="project" value="UniProtKB-KW"/>
</dbReference>
<feature type="binding site" evidence="5">
    <location>
        <position position="208"/>
    </location>
    <ligand>
        <name>a divalent metal cation</name>
        <dbReference type="ChEBI" id="CHEBI:60240"/>
        <label>1</label>
    </ligand>
</feature>
<evidence type="ECO:0000256" key="3">
    <source>
        <dbReference type="ARBA" id="ARBA00022723"/>
    </source>
</evidence>
<feature type="binding site" evidence="5">
    <location>
        <position position="219"/>
    </location>
    <ligand>
        <name>a divalent metal cation</name>
        <dbReference type="ChEBI" id="CHEBI:60240"/>
        <label>2</label>
        <note>catalytic</note>
    </ligand>
</feature>
<gene>
    <name evidence="9" type="ORF">GAYE_SCF00G1768</name>
</gene>
<dbReference type="Gene3D" id="3.90.230.10">
    <property type="entry name" value="Creatinase/methionine aminopeptidase superfamily"/>
    <property type="match status" value="1"/>
</dbReference>
<evidence type="ECO:0000256" key="6">
    <source>
        <dbReference type="RuleBase" id="RU003653"/>
    </source>
</evidence>
<dbReference type="InterPro" id="IPR002467">
    <property type="entry name" value="Pept_M24A_MAP1"/>
</dbReference>
<dbReference type="NCBIfam" id="NF008970">
    <property type="entry name" value="PRK12318.1"/>
    <property type="match status" value="1"/>
</dbReference>
<comment type="cofactor">
    <cofactor evidence="5">
        <name>Co(2+)</name>
        <dbReference type="ChEBI" id="CHEBI:48828"/>
    </cofactor>
    <cofactor evidence="5">
        <name>Zn(2+)</name>
        <dbReference type="ChEBI" id="CHEBI:29105"/>
    </cofactor>
    <cofactor evidence="5">
        <name>Mn(2+)</name>
        <dbReference type="ChEBI" id="CHEBI:29035"/>
    </cofactor>
    <cofactor evidence="5">
        <name>Fe(2+)</name>
        <dbReference type="ChEBI" id="CHEBI:29033"/>
    </cofactor>
    <text evidence="5">Binds 2 divalent metal cations per subunit. Has a high-affinity and a low affinity metal-binding site. The true nature of the physiological cofactor is under debate. The enzyme is active with cobalt, zinc, manganese or divalent iron ions. Most likely, methionine aminopeptidases function as mononuclear Fe(2+)-metalloproteases under physiological conditions, and the catalytically relevant metal-binding site has been assigned to the histidine-containing high-affinity site.</text>
</comment>
<comment type="similarity">
    <text evidence="5">Belongs to the peptidase M24A family. Methionine aminopeptidase type 1 subfamily.</text>
</comment>
<reference evidence="9 10" key="1">
    <citation type="submission" date="2022-07" db="EMBL/GenBank/DDBJ databases">
        <title>Genome-wide signatures of adaptation to extreme environments.</title>
        <authorList>
            <person name="Cho C.H."/>
            <person name="Yoon H.S."/>
        </authorList>
    </citation>
    <scope>NUCLEOTIDE SEQUENCE [LARGE SCALE GENOMIC DNA]</scope>
    <source>
        <strain evidence="9 10">108.79 E11</strain>
    </source>
</reference>
<feature type="binding site" evidence="5">
    <location>
        <position position="191"/>
    </location>
    <ligand>
        <name>substrate</name>
    </ligand>
</feature>
<dbReference type="PANTHER" id="PTHR43330:SF8">
    <property type="entry name" value="METHIONINE AMINOPEPTIDASE 1D, MITOCHONDRIAL"/>
    <property type="match status" value="1"/>
</dbReference>
<dbReference type="GO" id="GO:0046872">
    <property type="term" value="F:metal ion binding"/>
    <property type="evidence" value="ECO:0007669"/>
    <property type="project" value="UniProtKB-UniRule"/>
</dbReference>
<evidence type="ECO:0000259" key="8">
    <source>
        <dbReference type="Pfam" id="PF00557"/>
    </source>
</evidence>
<evidence type="ECO:0000256" key="5">
    <source>
        <dbReference type="HAMAP-Rule" id="MF_03174"/>
    </source>
</evidence>
<dbReference type="EMBL" id="JANCYU010000020">
    <property type="protein sequence ID" value="KAK4523872.1"/>
    <property type="molecule type" value="Genomic_DNA"/>
</dbReference>
<evidence type="ECO:0000256" key="2">
    <source>
        <dbReference type="ARBA" id="ARBA00022670"/>
    </source>
</evidence>
<feature type="binding site" evidence="5">
    <location>
        <position position="315"/>
    </location>
    <ligand>
        <name>a divalent metal cation</name>
        <dbReference type="ChEBI" id="CHEBI:60240"/>
        <label>2</label>
        <note>catalytic</note>
    </ligand>
</feature>
<proteinExistence type="inferred from homology"/>
<dbReference type="PANTHER" id="PTHR43330">
    <property type="entry name" value="METHIONINE AMINOPEPTIDASE"/>
    <property type="match status" value="1"/>
</dbReference>
<evidence type="ECO:0000256" key="1">
    <source>
        <dbReference type="ARBA" id="ARBA00022438"/>
    </source>
</evidence>
<dbReference type="AlphaFoldDB" id="A0AAV9I904"/>
<keyword evidence="1 5" id="KW-0031">Aminopeptidase</keyword>
<feature type="binding site" evidence="5">
    <location>
        <position position="282"/>
    </location>
    <ligand>
        <name>a divalent metal cation</name>
        <dbReference type="ChEBI" id="CHEBI:60240"/>
        <label>2</label>
        <note>catalytic</note>
    </ligand>
</feature>
<dbReference type="SUPFAM" id="SSF55920">
    <property type="entry name" value="Creatinase/aminopeptidase"/>
    <property type="match status" value="1"/>
</dbReference>